<sequence>MEKIVQLYYVIFKRIGTKRSYVRHRKRLNSGQEEQPSTSNQKPKLIFTPFEKLTKEVQTLSMEVVEFEKKAQDRYRSLIEDHSNLQKEVKGLSNKIAEMSKKIDKLYSKGIAIEKCILHEVEMADSSMPELEPNINGTFDDTDDEEKQGETTGAKDFAIDANELNNKPRKRRAAANKREGDYANMLKQNISFHEPKKSVAADASKSREKKGKFLRKESDNGSDSELSNADSKEGTEISPWKMYKHVQIEPRRTDLPKPKIARSGGGRNVHFTDDWKQYATTIYPIDPSRYWNLPQAQYDLLIPVNSTVQNSKLDTILKEIDIIICQKKKPLAAL</sequence>
<feature type="region of interest" description="Disordered" evidence="2">
    <location>
        <begin position="138"/>
        <end position="238"/>
    </location>
</feature>
<keyword evidence="1" id="KW-0175">Coiled coil</keyword>
<dbReference type="AlphaFoldDB" id="A0A183HG18"/>
<name>A0A183HG18_9BILA</name>
<reference evidence="5" key="1">
    <citation type="submission" date="2016-06" db="UniProtKB">
        <authorList>
            <consortium name="WormBaseParasite"/>
        </authorList>
    </citation>
    <scope>IDENTIFICATION</scope>
</reference>
<reference evidence="3 4" key="2">
    <citation type="submission" date="2018-11" db="EMBL/GenBank/DDBJ databases">
        <authorList>
            <consortium name="Pathogen Informatics"/>
        </authorList>
    </citation>
    <scope>NUCLEOTIDE SEQUENCE [LARGE SCALE GENOMIC DNA]</scope>
</reference>
<organism evidence="5">
    <name type="scientific">Onchocerca flexuosa</name>
    <dbReference type="NCBI Taxonomy" id="387005"/>
    <lineage>
        <taxon>Eukaryota</taxon>
        <taxon>Metazoa</taxon>
        <taxon>Ecdysozoa</taxon>
        <taxon>Nematoda</taxon>
        <taxon>Chromadorea</taxon>
        <taxon>Rhabditida</taxon>
        <taxon>Spirurina</taxon>
        <taxon>Spiruromorpha</taxon>
        <taxon>Filarioidea</taxon>
        <taxon>Onchocercidae</taxon>
        <taxon>Onchocerca</taxon>
    </lineage>
</organism>
<dbReference type="Proteomes" id="UP000267606">
    <property type="component" value="Unassembled WGS sequence"/>
</dbReference>
<dbReference type="STRING" id="387005.A0A183HG18"/>
<evidence type="ECO:0000313" key="3">
    <source>
        <dbReference type="EMBL" id="VDO46520.1"/>
    </source>
</evidence>
<evidence type="ECO:0000256" key="1">
    <source>
        <dbReference type="SAM" id="Coils"/>
    </source>
</evidence>
<evidence type="ECO:0000256" key="2">
    <source>
        <dbReference type="SAM" id="MobiDB-lite"/>
    </source>
</evidence>
<accession>A0A183HG18</accession>
<evidence type="ECO:0000313" key="4">
    <source>
        <dbReference type="Proteomes" id="UP000267606"/>
    </source>
</evidence>
<feature type="coiled-coil region" evidence="1">
    <location>
        <begin position="50"/>
        <end position="109"/>
    </location>
</feature>
<dbReference type="EMBL" id="UZAJ01006110">
    <property type="protein sequence ID" value="VDO46520.1"/>
    <property type="molecule type" value="Genomic_DNA"/>
</dbReference>
<protein>
    <submittedName>
        <fullName evidence="5">ING domain-containing protein</fullName>
    </submittedName>
</protein>
<gene>
    <name evidence="3" type="ORF">OFLC_LOCUS6431</name>
</gene>
<proteinExistence type="predicted"/>
<dbReference type="WBParaSite" id="OFLC_0000642901-mRNA-1">
    <property type="protein sequence ID" value="OFLC_0000642901-mRNA-1"/>
    <property type="gene ID" value="OFLC_0000642901"/>
</dbReference>
<keyword evidence="4" id="KW-1185">Reference proteome</keyword>
<evidence type="ECO:0000313" key="5">
    <source>
        <dbReference type="WBParaSite" id="OFLC_0000642901-mRNA-1"/>
    </source>
</evidence>